<evidence type="ECO:0000313" key="1">
    <source>
        <dbReference type="EMBL" id="MCO1654654.1"/>
    </source>
</evidence>
<reference evidence="1" key="1">
    <citation type="submission" date="2021-04" db="EMBL/GenBank/DDBJ databases">
        <title>Pseudonocardia sp. nov., isolated from sandy soil of mangrove forest.</title>
        <authorList>
            <person name="Zan Z."/>
            <person name="Huang R."/>
            <person name="Liu W."/>
        </authorList>
    </citation>
    <scope>NUCLEOTIDE SEQUENCE</scope>
    <source>
        <strain evidence="1">S2-4</strain>
    </source>
</reference>
<keyword evidence="2" id="KW-1185">Reference proteome</keyword>
<dbReference type="RefSeq" id="WP_252436261.1">
    <property type="nucleotide sequence ID" value="NZ_JAGSOV010000011.1"/>
</dbReference>
<organism evidence="1 2">
    <name type="scientific">Pseudonocardia humida</name>
    <dbReference type="NCBI Taxonomy" id="2800819"/>
    <lineage>
        <taxon>Bacteria</taxon>
        <taxon>Bacillati</taxon>
        <taxon>Actinomycetota</taxon>
        <taxon>Actinomycetes</taxon>
        <taxon>Pseudonocardiales</taxon>
        <taxon>Pseudonocardiaceae</taxon>
        <taxon>Pseudonocardia</taxon>
    </lineage>
</organism>
<protein>
    <submittedName>
        <fullName evidence="1">Uncharacterized protein</fullName>
    </submittedName>
</protein>
<dbReference type="Proteomes" id="UP001165283">
    <property type="component" value="Unassembled WGS sequence"/>
</dbReference>
<accession>A0ABT0ZV93</accession>
<sequence length="189" mass="19809">MKSDALIAALGVDAVAAVRGYRTAVVTDAARRGLVLTSSALTGPTRTAAAGTRVLDPVDIRLVFARGGVRADLSGRLLQWGPATGWSTEVPADPASVRYYAGPDAVPLSLVPTAPQILDWVVRGVDAAAARHPAPAPDGVELAADPAALRRLIDFIDPPRLAHAHQVLRVAGRAPHSPHFPRPRRGRPS</sequence>
<dbReference type="EMBL" id="JAGSOV010000011">
    <property type="protein sequence ID" value="MCO1654654.1"/>
    <property type="molecule type" value="Genomic_DNA"/>
</dbReference>
<evidence type="ECO:0000313" key="2">
    <source>
        <dbReference type="Proteomes" id="UP001165283"/>
    </source>
</evidence>
<proteinExistence type="predicted"/>
<gene>
    <name evidence="1" type="ORF">KDL28_06255</name>
</gene>
<comment type="caution">
    <text evidence="1">The sequence shown here is derived from an EMBL/GenBank/DDBJ whole genome shotgun (WGS) entry which is preliminary data.</text>
</comment>
<name>A0ABT0ZV93_9PSEU</name>